<dbReference type="OrthoDB" id="3122at1198136"/>
<reference evidence="2 3" key="1">
    <citation type="journal article" date="2010" name="Virol. J.">
        <title>Genomes of the T4-related bacteriophages as windows on microbial genome evolution.</title>
        <authorList>
            <person name="Petrov V.M."/>
            <person name="Ratnayaka S."/>
            <person name="Nolan J.M."/>
            <person name="Miller E.S."/>
            <person name="Karam J.D."/>
        </authorList>
    </citation>
    <scope>NUCLEOTIDE SEQUENCE [LARGE SCALE GENOMIC DNA]</scope>
</reference>
<dbReference type="EMBL" id="GU396103">
    <property type="protein sequence ID" value="ADQ52993.1"/>
    <property type="molecule type" value="Genomic_DNA"/>
</dbReference>
<evidence type="ECO:0000313" key="3">
    <source>
        <dbReference type="Proteomes" id="UP000008726"/>
    </source>
</evidence>
<name>E5DQK7_9CAUD</name>
<dbReference type="Proteomes" id="UP000008726">
    <property type="component" value="Segment"/>
</dbReference>
<gene>
    <name evidence="2" type="primary">goF</name>
    <name evidence="2" type="ORF">PX29p274</name>
</gene>
<organism evidence="2 3">
    <name type="scientific">Aeromonas phage PX29</name>
    <dbReference type="NCBI Taxonomy" id="926067"/>
    <lineage>
        <taxon>Viruses</taxon>
        <taxon>Duplodnaviria</taxon>
        <taxon>Heunggongvirae</taxon>
        <taxon>Uroviricota</taxon>
        <taxon>Caudoviricetes</taxon>
        <taxon>Pantevenvirales</taxon>
        <taxon>Straboviridae</taxon>
        <taxon>Angelvirus</taxon>
        <taxon>Angelvirus px29</taxon>
    </lineage>
</organism>
<proteinExistence type="predicted"/>
<keyword evidence="1" id="KW-0175">Coiled coil</keyword>
<protein>
    <submittedName>
        <fullName evidence="2">GoF mRNA metabolism modulator</fullName>
    </submittedName>
</protein>
<dbReference type="KEGG" id="vg:18560198"/>
<accession>E5DQK7</accession>
<feature type="coiled-coil region" evidence="1">
    <location>
        <begin position="144"/>
        <end position="171"/>
    </location>
</feature>
<sequence length="175" mass="19900">MTNTIPKEIYQMREGRYYKFKSERDMESYATRHGSNRKFAKFIGTEPFEVTQIDGDGRAQTIKTSEGHIVNGMTIDAGGMVVVSCPEFQFFVECEKLEQKPVVEVNPIDPIIGLSLKDAMAIYKLMYPQSNPRNATVEKLIAAVEKYNGDLAYIEEKMEKLEKRRSAMKSVLTLA</sequence>
<dbReference type="RefSeq" id="YP_009011703.1">
    <property type="nucleotide sequence ID" value="NC_023688.1"/>
</dbReference>
<evidence type="ECO:0000313" key="2">
    <source>
        <dbReference type="EMBL" id="ADQ52993.1"/>
    </source>
</evidence>
<keyword evidence="3" id="KW-1185">Reference proteome</keyword>
<evidence type="ECO:0000256" key="1">
    <source>
        <dbReference type="SAM" id="Coils"/>
    </source>
</evidence>
<dbReference type="GeneID" id="18560198"/>